<evidence type="ECO:0000259" key="2">
    <source>
        <dbReference type="PROSITE" id="PS50119"/>
    </source>
</evidence>
<organism evidence="3 4">
    <name type="scientific">Mytilus coruscus</name>
    <name type="common">Sea mussel</name>
    <dbReference type="NCBI Taxonomy" id="42192"/>
    <lineage>
        <taxon>Eukaryota</taxon>
        <taxon>Metazoa</taxon>
        <taxon>Spiralia</taxon>
        <taxon>Lophotrochozoa</taxon>
        <taxon>Mollusca</taxon>
        <taxon>Bivalvia</taxon>
        <taxon>Autobranchia</taxon>
        <taxon>Pteriomorphia</taxon>
        <taxon>Mytilida</taxon>
        <taxon>Mytiloidea</taxon>
        <taxon>Mytilidae</taxon>
        <taxon>Mytilinae</taxon>
        <taxon>Mytilus</taxon>
    </lineage>
</organism>
<evidence type="ECO:0000313" key="3">
    <source>
        <dbReference type="EMBL" id="CAC5382921.1"/>
    </source>
</evidence>
<dbReference type="EMBL" id="CACVKT020003289">
    <property type="protein sequence ID" value="CAC5382921.1"/>
    <property type="molecule type" value="Genomic_DNA"/>
</dbReference>
<dbReference type="CDD" id="cd19757">
    <property type="entry name" value="Bbox1"/>
    <property type="match status" value="1"/>
</dbReference>
<evidence type="ECO:0000256" key="1">
    <source>
        <dbReference type="PROSITE-ProRule" id="PRU00024"/>
    </source>
</evidence>
<dbReference type="InterPro" id="IPR000315">
    <property type="entry name" value="Znf_B-box"/>
</dbReference>
<keyword evidence="4" id="KW-1185">Reference proteome</keyword>
<reference evidence="3 4" key="1">
    <citation type="submission" date="2020-06" db="EMBL/GenBank/DDBJ databases">
        <authorList>
            <person name="Li R."/>
            <person name="Bekaert M."/>
        </authorList>
    </citation>
    <scope>NUCLEOTIDE SEQUENCE [LARGE SCALE GENOMIC DNA]</scope>
    <source>
        <strain evidence="4">wild</strain>
    </source>
</reference>
<keyword evidence="1" id="KW-0863">Zinc-finger</keyword>
<dbReference type="GO" id="GO:0005654">
    <property type="term" value="C:nucleoplasm"/>
    <property type="evidence" value="ECO:0007669"/>
    <property type="project" value="TreeGrafter"/>
</dbReference>
<dbReference type="PROSITE" id="PS50119">
    <property type="entry name" value="ZF_BBOX"/>
    <property type="match status" value="1"/>
</dbReference>
<dbReference type="PANTHER" id="PTHR25462:SF299">
    <property type="entry name" value="E3 UBIQUITIN-PROTEIN LIGASE TRIM56"/>
    <property type="match status" value="1"/>
</dbReference>
<dbReference type="Gene3D" id="3.30.160.60">
    <property type="entry name" value="Classic Zinc Finger"/>
    <property type="match status" value="1"/>
</dbReference>
<dbReference type="GO" id="GO:0045087">
    <property type="term" value="P:innate immune response"/>
    <property type="evidence" value="ECO:0007669"/>
    <property type="project" value="TreeGrafter"/>
</dbReference>
<dbReference type="AlphaFoldDB" id="A0A6J8BHK3"/>
<dbReference type="GO" id="GO:0008270">
    <property type="term" value="F:zinc ion binding"/>
    <property type="evidence" value="ECO:0007669"/>
    <property type="project" value="UniProtKB-KW"/>
</dbReference>
<feature type="domain" description="B box-type" evidence="2">
    <location>
        <begin position="3"/>
        <end position="53"/>
    </location>
</feature>
<gene>
    <name evidence="3" type="ORF">MCOR_18710</name>
</gene>
<sequence length="341" mass="39642">MATNTSVCSICDLRHVTSSSKLWCPECEEALCPECSEYHSLSKGTRSHKTIPISQYQSLPTFVTEIQQFCLYHNEKYQQYCIKHECPICYKCIKEHGNCNEVVPLEDVCSEVKTSELFRDLEQSLKDVLENIKRFQKDKEENFKYFQTQMKDIPIEIDRIKTQIKQHLDKLKKEFLTELEQVHNTNNGRIQSIISSLNDQQNEISNYSTELENIKKYASDLQTFLGMREIQSKVINNERLLKSKMGNKSLFNLNIQLVKDDKIQEILTSVKKFGSILIREIPSANTYMVNKKTGQAQIHVPNKIQSINNISVKFNQKVYSQYEETKECSITPQGLLLFIDN</sequence>
<dbReference type="GO" id="GO:0061630">
    <property type="term" value="F:ubiquitin protein ligase activity"/>
    <property type="evidence" value="ECO:0007669"/>
    <property type="project" value="TreeGrafter"/>
</dbReference>
<accession>A0A6J8BHK3</accession>
<dbReference type="Proteomes" id="UP000507470">
    <property type="component" value="Unassembled WGS sequence"/>
</dbReference>
<dbReference type="SUPFAM" id="SSF57845">
    <property type="entry name" value="B-box zinc-binding domain"/>
    <property type="match status" value="1"/>
</dbReference>
<dbReference type="InterPro" id="IPR047153">
    <property type="entry name" value="TRIM45/56/19-like"/>
</dbReference>
<dbReference type="GO" id="GO:0060340">
    <property type="term" value="P:positive regulation of type I interferon-mediated signaling pathway"/>
    <property type="evidence" value="ECO:0007669"/>
    <property type="project" value="TreeGrafter"/>
</dbReference>
<name>A0A6J8BHK3_MYTCO</name>
<keyword evidence="1" id="KW-0479">Metal-binding</keyword>
<keyword evidence="1" id="KW-0862">Zinc</keyword>
<proteinExistence type="predicted"/>
<protein>
    <recommendedName>
        <fullName evidence="2">B box-type domain-containing protein</fullName>
    </recommendedName>
</protein>
<dbReference type="PANTHER" id="PTHR25462">
    <property type="entry name" value="BONUS, ISOFORM C-RELATED"/>
    <property type="match status" value="1"/>
</dbReference>
<evidence type="ECO:0000313" key="4">
    <source>
        <dbReference type="Proteomes" id="UP000507470"/>
    </source>
</evidence>
<dbReference type="OrthoDB" id="6213993at2759"/>